<gene>
    <name evidence="1" type="ORF">MAE02_66030</name>
</gene>
<keyword evidence="2" id="KW-1185">Reference proteome</keyword>
<evidence type="ECO:0000313" key="2">
    <source>
        <dbReference type="Proteomes" id="UP000321085"/>
    </source>
</evidence>
<protein>
    <submittedName>
        <fullName evidence="1">Uncharacterized protein</fullName>
    </submittedName>
</protein>
<comment type="caution">
    <text evidence="1">The sequence shown here is derived from an EMBL/GenBank/DDBJ whole genome shotgun (WGS) entry which is preliminary data.</text>
</comment>
<organism evidence="1 2">
    <name type="scientific">Microvirga aerophila</name>
    <dbReference type="NCBI Taxonomy" id="670291"/>
    <lineage>
        <taxon>Bacteria</taxon>
        <taxon>Pseudomonadati</taxon>
        <taxon>Pseudomonadota</taxon>
        <taxon>Alphaproteobacteria</taxon>
        <taxon>Hyphomicrobiales</taxon>
        <taxon>Methylobacteriaceae</taxon>
        <taxon>Microvirga</taxon>
    </lineage>
</organism>
<sequence length="76" mass="8328">MMSGTYVVDRSGVTGRLRDLLANDVLEHPTTRAIANLVAESGLSILAPDQRDIYEWYIKPLLDDGRSDGAPESIIV</sequence>
<proteinExistence type="predicted"/>
<accession>A0A512C4B7</accession>
<evidence type="ECO:0000313" key="1">
    <source>
        <dbReference type="EMBL" id="GEO18907.1"/>
    </source>
</evidence>
<dbReference type="EMBL" id="BJYU01000271">
    <property type="protein sequence ID" value="GEO18907.1"/>
    <property type="molecule type" value="Genomic_DNA"/>
</dbReference>
<dbReference type="AlphaFoldDB" id="A0A512C4B7"/>
<name>A0A512C4B7_9HYPH</name>
<dbReference type="Proteomes" id="UP000321085">
    <property type="component" value="Unassembled WGS sequence"/>
</dbReference>
<reference evidence="1 2" key="1">
    <citation type="submission" date="2019-07" db="EMBL/GenBank/DDBJ databases">
        <title>Whole genome shotgun sequence of Microvirga aerophila NBRC 106136.</title>
        <authorList>
            <person name="Hosoyama A."/>
            <person name="Uohara A."/>
            <person name="Ohji S."/>
            <person name="Ichikawa N."/>
        </authorList>
    </citation>
    <scope>NUCLEOTIDE SEQUENCE [LARGE SCALE GENOMIC DNA]</scope>
    <source>
        <strain evidence="1 2">NBRC 106136</strain>
    </source>
</reference>